<proteinExistence type="predicted"/>
<reference evidence="2" key="1">
    <citation type="submission" date="2020-05" db="EMBL/GenBank/DDBJ databases">
        <authorList>
            <person name="Rincon C."/>
            <person name="Sanders R I."/>
            <person name="Robbins C."/>
            <person name="Chaturvedi A."/>
        </authorList>
    </citation>
    <scope>NUCLEOTIDE SEQUENCE</scope>
    <source>
        <strain evidence="2">CHB12</strain>
    </source>
</reference>
<keyword evidence="1" id="KW-0472">Membrane</keyword>
<evidence type="ECO:0000256" key="1">
    <source>
        <dbReference type="SAM" id="Phobius"/>
    </source>
</evidence>
<comment type="caution">
    <text evidence="2">The sequence shown here is derived from an EMBL/GenBank/DDBJ whole genome shotgun (WGS) entry which is preliminary data.</text>
</comment>
<evidence type="ECO:0000313" key="3">
    <source>
        <dbReference type="Proteomes" id="UP000684084"/>
    </source>
</evidence>
<sequence>MKHQNFRTWIKRNEKFLYIYVQLWEYMRPNIICLYISNRDCQCLIKDNLFIILLFTFVSKLKKGLIFLEVAIVVKVICLLSEIIDFKFLYNINHYKRS</sequence>
<dbReference type="AlphaFoldDB" id="A0A915ZM62"/>
<accession>A0A915ZM62</accession>
<keyword evidence="1" id="KW-1133">Transmembrane helix</keyword>
<evidence type="ECO:0000313" key="2">
    <source>
        <dbReference type="EMBL" id="CAB5380427.1"/>
    </source>
</evidence>
<feature type="transmembrane region" description="Helical" evidence="1">
    <location>
        <begin position="65"/>
        <end position="84"/>
    </location>
</feature>
<keyword evidence="1" id="KW-0812">Transmembrane</keyword>
<dbReference type="EMBL" id="CAGKOT010000042">
    <property type="protein sequence ID" value="CAB5380427.1"/>
    <property type="molecule type" value="Genomic_DNA"/>
</dbReference>
<dbReference type="OrthoDB" id="2313223at2759"/>
<organism evidence="2 3">
    <name type="scientific">Rhizophagus irregularis</name>
    <dbReference type="NCBI Taxonomy" id="588596"/>
    <lineage>
        <taxon>Eukaryota</taxon>
        <taxon>Fungi</taxon>
        <taxon>Fungi incertae sedis</taxon>
        <taxon>Mucoromycota</taxon>
        <taxon>Glomeromycotina</taxon>
        <taxon>Glomeromycetes</taxon>
        <taxon>Glomerales</taxon>
        <taxon>Glomeraceae</taxon>
        <taxon>Rhizophagus</taxon>
    </lineage>
</organism>
<protein>
    <submittedName>
        <fullName evidence="2">Uncharacterized protein</fullName>
    </submittedName>
</protein>
<name>A0A915ZM62_9GLOM</name>
<gene>
    <name evidence="2" type="ORF">CHRIB12_LOCUS17092</name>
</gene>
<dbReference type="Proteomes" id="UP000684084">
    <property type="component" value="Unassembled WGS sequence"/>
</dbReference>